<accession>A0ABU1VDG9</accession>
<comment type="caution">
    <text evidence="2">The sequence shown here is derived from an EMBL/GenBank/DDBJ whole genome shotgun (WGS) entry which is preliminary data.</text>
</comment>
<dbReference type="RefSeq" id="WP_204731222.1">
    <property type="nucleotide sequence ID" value="NZ_JAVDWE010000009.1"/>
</dbReference>
<organism evidence="2 3">
    <name type="scientific">Hydrogenophaga laconesensis</name>
    <dbReference type="NCBI Taxonomy" id="1805971"/>
    <lineage>
        <taxon>Bacteria</taxon>
        <taxon>Pseudomonadati</taxon>
        <taxon>Pseudomonadota</taxon>
        <taxon>Betaproteobacteria</taxon>
        <taxon>Burkholderiales</taxon>
        <taxon>Comamonadaceae</taxon>
        <taxon>Hydrogenophaga</taxon>
    </lineage>
</organism>
<evidence type="ECO:0000313" key="2">
    <source>
        <dbReference type="EMBL" id="MDR7095521.1"/>
    </source>
</evidence>
<dbReference type="Proteomes" id="UP001265550">
    <property type="component" value="Unassembled WGS sequence"/>
</dbReference>
<sequence length="114" mass="11979">MSAPYTHRDHAAVCAAAARAGHSVAGLHVQARIGRTICCARIVTAWDTADGVEMWQLDLYGPIHGRMSTATRNVRQCALVDGRCSCSAAPEGRAETGQRLAATEAQTGPEGVTC</sequence>
<feature type="region of interest" description="Disordered" evidence="1">
    <location>
        <begin position="90"/>
        <end position="114"/>
    </location>
</feature>
<evidence type="ECO:0000313" key="3">
    <source>
        <dbReference type="Proteomes" id="UP001265550"/>
    </source>
</evidence>
<name>A0ABU1VDG9_9BURK</name>
<gene>
    <name evidence="2" type="ORF">J2X09_003272</name>
</gene>
<dbReference type="EMBL" id="JAVDWE010000009">
    <property type="protein sequence ID" value="MDR7095521.1"/>
    <property type="molecule type" value="Genomic_DNA"/>
</dbReference>
<keyword evidence="3" id="KW-1185">Reference proteome</keyword>
<proteinExistence type="predicted"/>
<protein>
    <submittedName>
        <fullName evidence="2">Uncharacterized protein</fullName>
    </submittedName>
</protein>
<reference evidence="2 3" key="1">
    <citation type="submission" date="2023-07" db="EMBL/GenBank/DDBJ databases">
        <title>Sorghum-associated microbial communities from plants grown in Nebraska, USA.</title>
        <authorList>
            <person name="Schachtman D."/>
        </authorList>
    </citation>
    <scope>NUCLEOTIDE SEQUENCE [LARGE SCALE GENOMIC DNA]</scope>
    <source>
        <strain evidence="2 3">BE240</strain>
    </source>
</reference>
<evidence type="ECO:0000256" key="1">
    <source>
        <dbReference type="SAM" id="MobiDB-lite"/>
    </source>
</evidence>